<dbReference type="PIRSF" id="PIRSF036424">
    <property type="entry name" value="eIF3b"/>
    <property type="match status" value="1"/>
</dbReference>
<evidence type="ECO:0000256" key="5">
    <source>
        <dbReference type="HAMAP-Rule" id="MF_03001"/>
    </source>
</evidence>
<dbReference type="Pfam" id="PF00076">
    <property type="entry name" value="RRM_1"/>
    <property type="match status" value="1"/>
</dbReference>
<keyword evidence="4 5" id="KW-0648">Protein biosynthesis</keyword>
<dbReference type="HAMAP" id="MF_03001">
    <property type="entry name" value="eIF3b"/>
    <property type="match status" value="1"/>
</dbReference>
<comment type="caution">
    <text evidence="8">The sequence shown here is derived from an EMBL/GenBank/DDBJ whole genome shotgun (WGS) entry which is preliminary data.</text>
</comment>
<feature type="domain" description="RRM" evidence="7">
    <location>
        <begin position="99"/>
        <end position="185"/>
    </location>
</feature>
<keyword evidence="1 5" id="KW-0963">Cytoplasm</keyword>
<dbReference type="SUPFAM" id="SSF82171">
    <property type="entry name" value="DPP6 N-terminal domain-like"/>
    <property type="match status" value="1"/>
</dbReference>
<dbReference type="InterPro" id="IPR012677">
    <property type="entry name" value="Nucleotide-bd_a/b_plait_sf"/>
</dbReference>
<dbReference type="GeneID" id="300579219"/>
<evidence type="ECO:0000256" key="3">
    <source>
        <dbReference type="ARBA" id="ARBA00022884"/>
    </source>
</evidence>
<dbReference type="Proteomes" id="UP001642720">
    <property type="component" value="Unassembled WGS sequence"/>
</dbReference>
<evidence type="ECO:0000259" key="7">
    <source>
        <dbReference type="PROSITE" id="PS50102"/>
    </source>
</evidence>
<dbReference type="InterPro" id="IPR035979">
    <property type="entry name" value="RBD_domain_sf"/>
</dbReference>
<dbReference type="InterPro" id="IPR013979">
    <property type="entry name" value="TIF_beta_prop-like"/>
</dbReference>
<sequence>MEVHQNLRKTPAIHASTAPARPWEHLLLLLCQRLPNDAPFTAPKRGNLGTPPPSFHIMAPSFDQLREADLDDDEFNEDEIDISDLREKFEVQLELGYDAFVVIDGLPEVTKDQAPKLIKFLLKKLNTVGKTREDLIYMPLDAEGKSQRFAFVEYSSAAEAAAATRQLDGVPLDKKHTLRVNKLTDVERYGREGRVDETYVPPEIEEFHEKEHLRWWLKDPSGRGRDQFVMYRGDTVGVFWNNEKDQPENIVDRQHWTEAFIQWSPLGTYLTSVHQQGVQLWAGQSWSRAARFAHPFVNLVAFSPNEKYIVTWSNRPISIPETGHPALSVDDEGKNYVIWDIETGTPLRSFANLDAPKGEEGKPPPKMQWPAFKWSADDKYVARLTPGASISVYELPRMNLLDKTSIKIEGVVDFDWAPATAQREGVKTYEQLLAFWQPGTGSNPAKVGVMSIPSKEIVRSLNLFNVSDAKLHWQSDATYLCVKVDRHSKSKKSQATTLEIFRVKEKGIPVEVVDTIKDTVINFAWEPKGDRFALITTTEPVGPTAVPPKTSVSFFCPEKSKGPHAGNFKLLRTLDKKNSNAIYWSPKGRFVVIATIANQQSSDLDFYDVDFEGEKAESVKDLTANLQLMNTADHYGVTDVEWDPSGRFVATWASAWKHAMENGYHIYDFKGEALREEPVEKFKQFAWRPRPPTLLTKEEQKQIRKNLREYSRVFEQEDADRGASADLAVVEARRRVLDEWYAWRAEVEAEAAEEREILGLPKDPHAALLEAKTKELASTEGVSTENDRVIEEIVEDVLEENEEVVG</sequence>
<dbReference type="PANTHER" id="PTHR14068">
    <property type="entry name" value="EUKARYOTIC TRANSLATION INITIATION FACTOR 3 EIF3 -RELATED"/>
    <property type="match status" value="1"/>
</dbReference>
<reference evidence="8 9" key="1">
    <citation type="submission" date="2018-01" db="EMBL/GenBank/DDBJ databases">
        <title>Genome characterization of the sugarcane-associated fungus Trichoderma ghanense CCMA-1212 and their application in lignocelulose bioconversion.</title>
        <authorList>
            <person name="Steindorff A.S."/>
            <person name="Mendes T.D."/>
            <person name="Vilela E.S.D."/>
            <person name="Rodrigues D.S."/>
            <person name="Formighieri E.F."/>
            <person name="Melo I.S."/>
            <person name="Favaro L.C.L."/>
        </authorList>
    </citation>
    <scope>NUCLEOTIDE SEQUENCE [LARGE SCALE GENOMIC DNA]</scope>
    <source>
        <strain evidence="8 9">CCMA-1212</strain>
    </source>
</reference>
<dbReference type="Pfam" id="PF08662">
    <property type="entry name" value="eIF2A"/>
    <property type="match status" value="1"/>
</dbReference>
<keyword evidence="2 5" id="KW-0396">Initiation factor</keyword>
<evidence type="ECO:0000313" key="9">
    <source>
        <dbReference type="Proteomes" id="UP001642720"/>
    </source>
</evidence>
<dbReference type="RefSeq" id="XP_073556770.1">
    <property type="nucleotide sequence ID" value="XM_073704769.1"/>
</dbReference>
<evidence type="ECO:0000256" key="1">
    <source>
        <dbReference type="ARBA" id="ARBA00022490"/>
    </source>
</evidence>
<dbReference type="SUPFAM" id="SSF54928">
    <property type="entry name" value="RNA-binding domain, RBD"/>
    <property type="match status" value="1"/>
</dbReference>
<evidence type="ECO:0000313" key="8">
    <source>
        <dbReference type="EMBL" id="TFB00569.1"/>
    </source>
</evidence>
<comment type="function">
    <text evidence="6">Component of the eukaryotic translation initiation factor 3 (eIF-3) complex, which is involved in protein synthesis and, together with other initiation factors, stimulates binding of mRNA and methionyl-tRNAi to the 40S ribosome.</text>
</comment>
<comment type="function">
    <text evidence="5">RNA-binding component of the eukaryotic translation initiation factor 3 (eIF-3) complex, which is involved in protein synthesis of a specialized repertoire of mRNAs and, together with other initiation factors, stimulates binding of mRNA and methionyl-tRNAi to the 40S ribosome. The eIF-3 complex specifically targets and initiates translation of a subset of mRNAs involved in cell proliferation.</text>
</comment>
<comment type="subcellular location">
    <subcellularLocation>
        <location evidence="5 6">Cytoplasm</location>
    </subcellularLocation>
</comment>
<comment type="subunit">
    <text evidence="5 6">Component of the eukaryotic translation initiation factor 3 (eIF-3) complex.</text>
</comment>
<accession>A0ABY2GYQ5</accession>
<gene>
    <name evidence="5" type="primary">PRT1</name>
    <name evidence="8" type="ORF">CCMA1212_007604</name>
</gene>
<dbReference type="InterPro" id="IPR000504">
    <property type="entry name" value="RRM_dom"/>
</dbReference>
<name>A0ABY2GYQ5_9HYPO</name>
<organism evidence="8 9">
    <name type="scientific">Trichoderma ghanense</name>
    <dbReference type="NCBI Taxonomy" id="65468"/>
    <lineage>
        <taxon>Eukaryota</taxon>
        <taxon>Fungi</taxon>
        <taxon>Dikarya</taxon>
        <taxon>Ascomycota</taxon>
        <taxon>Pezizomycotina</taxon>
        <taxon>Sordariomycetes</taxon>
        <taxon>Hypocreomycetidae</taxon>
        <taxon>Hypocreales</taxon>
        <taxon>Hypocreaceae</taxon>
        <taxon>Trichoderma</taxon>
    </lineage>
</organism>
<dbReference type="EMBL" id="PPTA01000011">
    <property type="protein sequence ID" value="TFB00569.1"/>
    <property type="molecule type" value="Genomic_DNA"/>
</dbReference>
<keyword evidence="9" id="KW-1185">Reference proteome</keyword>
<keyword evidence="3 5" id="KW-0694">RNA-binding</keyword>
<dbReference type="PANTHER" id="PTHR14068:SF0">
    <property type="entry name" value="EUKARYOTIC TRANSLATION INITIATION FACTOR 3 SUBUNIT B"/>
    <property type="match status" value="1"/>
</dbReference>
<proteinExistence type="inferred from homology"/>
<dbReference type="InterPro" id="IPR011400">
    <property type="entry name" value="EIF3B"/>
</dbReference>
<comment type="similarity">
    <text evidence="5 6">Belongs to the eIF-3 subunit B family.</text>
</comment>
<evidence type="ECO:0000256" key="4">
    <source>
        <dbReference type="ARBA" id="ARBA00022917"/>
    </source>
</evidence>
<dbReference type="Gene3D" id="3.30.70.330">
    <property type="match status" value="1"/>
</dbReference>
<protein>
    <recommendedName>
        <fullName evidence="5">Eukaryotic translation initiation factor 3 subunit B</fullName>
        <shortName evidence="5">eIF3b</shortName>
    </recommendedName>
    <alternativeName>
        <fullName evidence="5">Eukaryotic translation initiation factor 3 90 kDa subunit homolog</fullName>
        <shortName evidence="5">eIF3 p90</shortName>
    </alternativeName>
    <alternativeName>
        <fullName evidence="5">Translation initiation factor eIF3, p90 subunit homolog</fullName>
    </alternativeName>
</protein>
<evidence type="ECO:0000256" key="6">
    <source>
        <dbReference type="PIRNR" id="PIRNR036424"/>
    </source>
</evidence>
<dbReference type="InterPro" id="IPR015943">
    <property type="entry name" value="WD40/YVTN_repeat-like_dom_sf"/>
</dbReference>
<dbReference type="PROSITE" id="PS50102">
    <property type="entry name" value="RRM"/>
    <property type="match status" value="1"/>
</dbReference>
<dbReference type="Gene3D" id="2.130.10.10">
    <property type="entry name" value="YVTN repeat-like/Quinoprotein amine dehydrogenase"/>
    <property type="match status" value="1"/>
</dbReference>
<evidence type="ECO:0000256" key="2">
    <source>
        <dbReference type="ARBA" id="ARBA00022540"/>
    </source>
</evidence>